<sequence length="268" mass="31476">MPDTDLNAEKGAWKSEVGAKIGEIGRKIWDALSDFEKKKGDFPRHLVDRLMEEFPNMNVAVFHNQNSKYYFVNGTHYHFEVSGPLWLTFGYEAWVFECGYLRRYGDAGWENWTFNGNYYYNEHNHEEVVFGTRWPKHEKQDILSHNTHHKIDTTVNIRTEPPEPDIYYATDPLILYNIFSGQSEELMRAHLNHNAQRWRPDGWWDSHPYGTREGGQSGIIKYRDFQERILGDEEEAEVEREEEIIEAIKEAMGKWGKISVPSVRGIMA</sequence>
<keyword evidence="2" id="KW-1185">Reference proteome</keyword>
<dbReference type="EMBL" id="JAVHNR010000001">
    <property type="protein sequence ID" value="KAK6356059.1"/>
    <property type="molecule type" value="Genomic_DNA"/>
</dbReference>
<reference evidence="1 2" key="1">
    <citation type="submission" date="2019-10" db="EMBL/GenBank/DDBJ databases">
        <authorList>
            <person name="Palmer J.M."/>
        </authorList>
    </citation>
    <scope>NUCLEOTIDE SEQUENCE [LARGE SCALE GENOMIC DNA]</scope>
    <source>
        <strain evidence="1 2">TWF718</strain>
    </source>
</reference>
<protein>
    <submittedName>
        <fullName evidence="1">Uncharacterized protein</fullName>
    </submittedName>
</protein>
<accession>A0AAN8NFC1</accession>
<comment type="caution">
    <text evidence="1">The sequence shown here is derived from an EMBL/GenBank/DDBJ whole genome shotgun (WGS) entry which is preliminary data.</text>
</comment>
<organism evidence="1 2">
    <name type="scientific">Orbilia javanica</name>
    <dbReference type="NCBI Taxonomy" id="47235"/>
    <lineage>
        <taxon>Eukaryota</taxon>
        <taxon>Fungi</taxon>
        <taxon>Dikarya</taxon>
        <taxon>Ascomycota</taxon>
        <taxon>Pezizomycotina</taxon>
        <taxon>Orbiliomycetes</taxon>
        <taxon>Orbiliales</taxon>
        <taxon>Orbiliaceae</taxon>
        <taxon>Orbilia</taxon>
    </lineage>
</organism>
<evidence type="ECO:0000313" key="2">
    <source>
        <dbReference type="Proteomes" id="UP001313282"/>
    </source>
</evidence>
<dbReference type="AlphaFoldDB" id="A0AAN8NFC1"/>
<dbReference type="Proteomes" id="UP001313282">
    <property type="component" value="Unassembled WGS sequence"/>
</dbReference>
<evidence type="ECO:0000313" key="1">
    <source>
        <dbReference type="EMBL" id="KAK6356059.1"/>
    </source>
</evidence>
<gene>
    <name evidence="1" type="ORF">TWF718_000433</name>
</gene>
<proteinExistence type="predicted"/>
<name>A0AAN8NFC1_9PEZI</name>